<feature type="transmembrane region" description="Helical" evidence="8">
    <location>
        <begin position="116"/>
        <end position="140"/>
    </location>
</feature>
<gene>
    <name evidence="9" type="ORF">CCR75_003362</name>
</gene>
<dbReference type="Gene3D" id="1.20.1300.10">
    <property type="entry name" value="Fumarate reductase/succinate dehydrogenase, transmembrane subunit"/>
    <property type="match status" value="1"/>
</dbReference>
<evidence type="ECO:0000256" key="5">
    <source>
        <dbReference type="ARBA" id="ARBA00022989"/>
    </source>
</evidence>
<dbReference type="AlphaFoldDB" id="A0A976ICK5"/>
<dbReference type="GO" id="GO:0006099">
    <property type="term" value="P:tricarboxylic acid cycle"/>
    <property type="evidence" value="ECO:0007669"/>
    <property type="project" value="InterPro"/>
</dbReference>
<dbReference type="PANTHER" id="PTHR10978">
    <property type="entry name" value="SUCCINATE DEHYDROGENASE CYTOCHROME B560 SUBUNIT"/>
    <property type="match status" value="1"/>
</dbReference>
<dbReference type="GO" id="GO:0005739">
    <property type="term" value="C:mitochondrion"/>
    <property type="evidence" value="ECO:0007669"/>
    <property type="project" value="GOC"/>
</dbReference>
<evidence type="ECO:0000313" key="10">
    <source>
        <dbReference type="Proteomes" id="UP000294530"/>
    </source>
</evidence>
<evidence type="ECO:0000256" key="8">
    <source>
        <dbReference type="SAM" id="Phobius"/>
    </source>
</evidence>
<dbReference type="OrthoDB" id="588261at2759"/>
<keyword evidence="4" id="KW-0479">Metal-binding</keyword>
<organism evidence="9 10">
    <name type="scientific">Bremia lactucae</name>
    <name type="common">Lettuce downy mildew</name>
    <dbReference type="NCBI Taxonomy" id="4779"/>
    <lineage>
        <taxon>Eukaryota</taxon>
        <taxon>Sar</taxon>
        <taxon>Stramenopiles</taxon>
        <taxon>Oomycota</taxon>
        <taxon>Peronosporomycetes</taxon>
        <taxon>Peronosporales</taxon>
        <taxon>Peronosporaceae</taxon>
        <taxon>Bremia</taxon>
    </lineage>
</organism>
<keyword evidence="10" id="KW-1185">Reference proteome</keyword>
<dbReference type="GO" id="GO:0046872">
    <property type="term" value="F:metal ion binding"/>
    <property type="evidence" value="ECO:0007669"/>
    <property type="project" value="UniProtKB-KW"/>
</dbReference>
<evidence type="ECO:0000256" key="7">
    <source>
        <dbReference type="ARBA" id="ARBA00023136"/>
    </source>
</evidence>
<keyword evidence="5 8" id="KW-1133">Transmembrane helix</keyword>
<evidence type="ECO:0000313" key="9">
    <source>
        <dbReference type="EMBL" id="TDH67273.1"/>
    </source>
</evidence>
<keyword evidence="3 8" id="KW-0812">Transmembrane</keyword>
<evidence type="ECO:0000256" key="6">
    <source>
        <dbReference type="ARBA" id="ARBA00023004"/>
    </source>
</evidence>
<proteinExistence type="predicted"/>
<accession>A0A976ICK5</accession>
<dbReference type="RefSeq" id="XP_067816772.1">
    <property type="nucleotide sequence ID" value="XM_067961458.1"/>
</dbReference>
<comment type="subcellular location">
    <subcellularLocation>
        <location evidence="1">Membrane</location>
    </subcellularLocation>
</comment>
<feature type="transmembrane region" description="Helical" evidence="8">
    <location>
        <begin position="188"/>
        <end position="207"/>
    </location>
</feature>
<keyword evidence="7 8" id="KW-0472">Membrane</keyword>
<comment type="caution">
    <text evidence="9">The sequence shown here is derived from an EMBL/GenBank/DDBJ whole genome shotgun (WGS) entry which is preliminary data.</text>
</comment>
<dbReference type="InterPro" id="IPR034804">
    <property type="entry name" value="SQR/QFR_C/D"/>
</dbReference>
<dbReference type="InterPro" id="IPR000701">
    <property type="entry name" value="SuccDH_FuR_B_TM-su"/>
</dbReference>
<dbReference type="EMBL" id="SHOA02000014">
    <property type="protein sequence ID" value="TDH67273.1"/>
    <property type="molecule type" value="Genomic_DNA"/>
</dbReference>
<evidence type="ECO:0000256" key="3">
    <source>
        <dbReference type="ARBA" id="ARBA00022692"/>
    </source>
</evidence>
<evidence type="ECO:0000256" key="1">
    <source>
        <dbReference type="ARBA" id="ARBA00004370"/>
    </source>
</evidence>
<dbReference type="CDD" id="cd03499">
    <property type="entry name" value="SQR_TypeC_SdhC"/>
    <property type="match status" value="1"/>
</dbReference>
<reference evidence="9 10" key="1">
    <citation type="journal article" date="2021" name="Genome Biol.">
        <title>AFLAP: assembly-free linkage analysis pipeline using k-mers from genome sequencing data.</title>
        <authorList>
            <person name="Fletcher K."/>
            <person name="Zhang L."/>
            <person name="Gil J."/>
            <person name="Han R."/>
            <person name="Cavanaugh K."/>
            <person name="Michelmore R."/>
        </authorList>
    </citation>
    <scope>NUCLEOTIDE SEQUENCE [LARGE SCALE GENOMIC DNA]</scope>
    <source>
        <strain evidence="9 10">SF5</strain>
    </source>
</reference>
<dbReference type="Pfam" id="PF01127">
    <property type="entry name" value="Sdh_cyt"/>
    <property type="match status" value="1"/>
</dbReference>
<dbReference type="InterPro" id="IPR014314">
    <property type="entry name" value="Succ_DH_cytb556"/>
</dbReference>
<dbReference type="GO" id="GO:0016020">
    <property type="term" value="C:membrane"/>
    <property type="evidence" value="ECO:0007669"/>
    <property type="project" value="UniProtKB-SubCell"/>
</dbReference>
<keyword evidence="6" id="KW-0408">Iron</keyword>
<dbReference type="KEGG" id="blac:94347129"/>
<dbReference type="PANTHER" id="PTHR10978:SF5">
    <property type="entry name" value="SUCCINATE DEHYDROGENASE CYTOCHROME B560 SUBUNIT, MITOCHONDRIAL"/>
    <property type="match status" value="1"/>
</dbReference>
<evidence type="ECO:0000256" key="4">
    <source>
        <dbReference type="ARBA" id="ARBA00022723"/>
    </source>
</evidence>
<dbReference type="Proteomes" id="UP000294530">
    <property type="component" value="Unassembled WGS sequence"/>
</dbReference>
<keyword evidence="2" id="KW-0349">Heme</keyword>
<dbReference type="GeneID" id="94347129"/>
<sequence length="217" mass="23118">MSWQKRKTNGGDSSKIGKLVMVIGQFKPMTLCIENVSEQLSQLPFDPLVLKMSLQCVSKKLASHAVAPTLARGVTTNTYSAKQAALGRPISPHVEIYKFPVTAISSIANRFSAMGISAAFVGGSALALLGADVPALIYSAQNNIPLFAPISKALVAFPVSYHMLSGLRQSLWDYKPELINNVDGPTSSYALFVASGIITVGAAAYTIKAPEDKETDQ</sequence>
<dbReference type="GO" id="GO:0009055">
    <property type="term" value="F:electron transfer activity"/>
    <property type="evidence" value="ECO:0007669"/>
    <property type="project" value="InterPro"/>
</dbReference>
<evidence type="ECO:0000256" key="2">
    <source>
        <dbReference type="ARBA" id="ARBA00022617"/>
    </source>
</evidence>
<dbReference type="SUPFAM" id="SSF81343">
    <property type="entry name" value="Fumarate reductase respiratory complex transmembrane subunits"/>
    <property type="match status" value="1"/>
</dbReference>
<dbReference type="GO" id="GO:0006121">
    <property type="term" value="P:mitochondrial electron transport, succinate to ubiquinone"/>
    <property type="evidence" value="ECO:0007669"/>
    <property type="project" value="TreeGrafter"/>
</dbReference>
<protein>
    <submittedName>
        <fullName evidence="9">Uncharacterized protein</fullName>
    </submittedName>
</protein>
<name>A0A976ICK5_BRELC</name>